<dbReference type="CDD" id="cd18773">
    <property type="entry name" value="PDC1_HK_sensor"/>
    <property type="match status" value="1"/>
</dbReference>
<feature type="coiled-coil region" evidence="10">
    <location>
        <begin position="416"/>
        <end position="443"/>
    </location>
</feature>
<dbReference type="Proteomes" id="UP000564806">
    <property type="component" value="Unassembled WGS sequence"/>
</dbReference>
<evidence type="ECO:0000256" key="8">
    <source>
        <dbReference type="ARBA" id="ARBA00029447"/>
    </source>
</evidence>
<keyword evidence="2" id="KW-1003">Cell membrane</keyword>
<evidence type="ECO:0000256" key="3">
    <source>
        <dbReference type="ARBA" id="ARBA00022500"/>
    </source>
</evidence>
<keyword evidence="15" id="KW-1185">Reference proteome</keyword>
<gene>
    <name evidence="14" type="ORF">HPT30_25740</name>
</gene>
<evidence type="ECO:0000256" key="10">
    <source>
        <dbReference type="SAM" id="Coils"/>
    </source>
</evidence>
<keyword evidence="3" id="KW-0145">Chemotaxis</keyword>
<evidence type="ECO:0000256" key="6">
    <source>
        <dbReference type="ARBA" id="ARBA00023136"/>
    </source>
</evidence>
<dbReference type="InterPro" id="IPR004089">
    <property type="entry name" value="MCPsignal_dom"/>
</dbReference>
<evidence type="ECO:0000256" key="9">
    <source>
        <dbReference type="PROSITE-ProRule" id="PRU00284"/>
    </source>
</evidence>
<dbReference type="Gene3D" id="1.10.287.950">
    <property type="entry name" value="Methyl-accepting chemotaxis protein"/>
    <property type="match status" value="1"/>
</dbReference>
<dbReference type="Pfam" id="PF00015">
    <property type="entry name" value="MCPsignal"/>
    <property type="match status" value="1"/>
</dbReference>
<sequence length="632" mass="67950">MPSLIIGTMAAQSSRNHMRQQMLNSAQQSVETVNSIISHSIESKKSDVDFITRTLEGSTLQGPAAQNLVPMLEQYLGLNPDINNAYIGTAEGATIQGSGTERLNNDPREQDWYKSALADPGQISLTPVVLDAKGSPEIIMSKAVANGAGVLGVSLNLDAIRTESSITIGKEGYVIVLDSNKKIVVHPNLKTAEPGGASYTEQMFADKSGNFEYLLDDREKEMFFTTNELTGWKIGGTLYVSEMNAGAEAIKKTVNITIAIILIIMITVSQFIVSTIIRPLNKLKSAAERISKGDLTENVDTRRKDEFGDVARSFQNMVDNLRAMIMGVQETTDLVSSSAEELAAGAEQTNQAIEQVSVAVQSLCTGSERQVERVQKGAQSMEYMAAEIGILSSRMQEVSAGMIQTSAAATDGNAAAEQAVQQIHRVQETVERLDEVVFKLEERSSEIGSIVDVITGISRQTNLLALNASIEAARAGELGRGFAVVANEVRKLAFNSEESASRISELIQAVKQHVEEVATEMQHAKEKVSGGIEAVSLSGYSFAEITGTVNQSASTLGELAKAVEAMTHEVAGVTEHMEQIRSISKESAGITDSVSAATEEQLASTEEITSSSVGLGQMAEQLRLLVLRFKIH</sequence>
<evidence type="ECO:0000256" key="11">
    <source>
        <dbReference type="SAM" id="Phobius"/>
    </source>
</evidence>
<comment type="caution">
    <text evidence="14">The sequence shown here is derived from an EMBL/GenBank/DDBJ whole genome shotgun (WGS) entry which is preliminary data.</text>
</comment>
<dbReference type="PROSITE" id="PS50885">
    <property type="entry name" value="HAMP"/>
    <property type="match status" value="1"/>
</dbReference>
<dbReference type="GO" id="GO:0007165">
    <property type="term" value="P:signal transduction"/>
    <property type="evidence" value="ECO:0007669"/>
    <property type="project" value="UniProtKB-KW"/>
</dbReference>
<dbReference type="Pfam" id="PF02743">
    <property type="entry name" value="dCache_1"/>
    <property type="match status" value="1"/>
</dbReference>
<dbReference type="SMART" id="SM00304">
    <property type="entry name" value="HAMP"/>
    <property type="match status" value="2"/>
</dbReference>
<dbReference type="PANTHER" id="PTHR32089">
    <property type="entry name" value="METHYL-ACCEPTING CHEMOTAXIS PROTEIN MCPB"/>
    <property type="match status" value="1"/>
</dbReference>
<name>A0A850EV49_9BACL</name>
<dbReference type="Pfam" id="PF00672">
    <property type="entry name" value="HAMP"/>
    <property type="match status" value="1"/>
</dbReference>
<dbReference type="Gene3D" id="6.10.340.10">
    <property type="match status" value="1"/>
</dbReference>
<evidence type="ECO:0000256" key="4">
    <source>
        <dbReference type="ARBA" id="ARBA00022692"/>
    </source>
</evidence>
<dbReference type="GO" id="GO:0005886">
    <property type="term" value="C:plasma membrane"/>
    <property type="evidence" value="ECO:0007669"/>
    <property type="project" value="UniProtKB-SubCell"/>
</dbReference>
<dbReference type="AlphaFoldDB" id="A0A850EV49"/>
<comment type="similarity">
    <text evidence="8">Belongs to the methyl-accepting chemotaxis (MCP) protein family.</text>
</comment>
<evidence type="ECO:0000256" key="2">
    <source>
        <dbReference type="ARBA" id="ARBA00022475"/>
    </source>
</evidence>
<dbReference type="PROSITE" id="PS50111">
    <property type="entry name" value="CHEMOTAXIS_TRANSDUC_2"/>
    <property type="match status" value="1"/>
</dbReference>
<organism evidence="14 15">
    <name type="scientific">Paenibacillus agri</name>
    <dbReference type="NCBI Taxonomy" id="2744309"/>
    <lineage>
        <taxon>Bacteria</taxon>
        <taxon>Bacillati</taxon>
        <taxon>Bacillota</taxon>
        <taxon>Bacilli</taxon>
        <taxon>Bacillales</taxon>
        <taxon>Paenibacillaceae</taxon>
        <taxon>Paenibacillus</taxon>
    </lineage>
</organism>
<dbReference type="Gene3D" id="3.30.450.20">
    <property type="entry name" value="PAS domain"/>
    <property type="match status" value="2"/>
</dbReference>
<dbReference type="PANTHER" id="PTHR32089:SF112">
    <property type="entry name" value="LYSOZYME-LIKE PROTEIN-RELATED"/>
    <property type="match status" value="1"/>
</dbReference>
<dbReference type="SMART" id="SM00283">
    <property type="entry name" value="MA"/>
    <property type="match status" value="1"/>
</dbReference>
<dbReference type="RefSeq" id="WP_175374148.1">
    <property type="nucleotide sequence ID" value="NZ_JABWCS010000220.1"/>
</dbReference>
<accession>A0A850EV49</accession>
<feature type="transmembrane region" description="Helical" evidence="11">
    <location>
        <begin position="256"/>
        <end position="277"/>
    </location>
</feature>
<dbReference type="InterPro" id="IPR003660">
    <property type="entry name" value="HAMP_dom"/>
</dbReference>
<keyword evidence="5 11" id="KW-1133">Transmembrane helix</keyword>
<dbReference type="InterPro" id="IPR033479">
    <property type="entry name" value="dCache_1"/>
</dbReference>
<dbReference type="SUPFAM" id="SSF58104">
    <property type="entry name" value="Methyl-accepting chemotaxis protein (MCP) signaling domain"/>
    <property type="match status" value="1"/>
</dbReference>
<evidence type="ECO:0000256" key="5">
    <source>
        <dbReference type="ARBA" id="ARBA00022989"/>
    </source>
</evidence>
<comment type="subcellular location">
    <subcellularLocation>
        <location evidence="1">Cell membrane</location>
        <topology evidence="1">Multi-pass membrane protein</topology>
    </subcellularLocation>
</comment>
<keyword evidence="4 11" id="KW-0812">Transmembrane</keyword>
<evidence type="ECO:0000259" key="13">
    <source>
        <dbReference type="PROSITE" id="PS50885"/>
    </source>
</evidence>
<dbReference type="CDD" id="cd06225">
    <property type="entry name" value="HAMP"/>
    <property type="match status" value="1"/>
</dbReference>
<evidence type="ECO:0000256" key="7">
    <source>
        <dbReference type="ARBA" id="ARBA00023224"/>
    </source>
</evidence>
<evidence type="ECO:0000256" key="1">
    <source>
        <dbReference type="ARBA" id="ARBA00004651"/>
    </source>
</evidence>
<evidence type="ECO:0000259" key="12">
    <source>
        <dbReference type="PROSITE" id="PS50111"/>
    </source>
</evidence>
<protein>
    <submittedName>
        <fullName evidence="14">Methyl-accepting chemotaxis protein</fullName>
    </submittedName>
</protein>
<feature type="domain" description="Methyl-accepting transducer" evidence="12">
    <location>
        <begin position="345"/>
        <end position="581"/>
    </location>
</feature>
<reference evidence="14" key="1">
    <citation type="submission" date="2020-06" db="EMBL/GenBank/DDBJ databases">
        <title>Paenibacillus sp. nov., isolated from soil.</title>
        <authorList>
            <person name="Seo Y.L."/>
        </authorList>
    </citation>
    <scope>NUCLEOTIDE SEQUENCE [LARGE SCALE GENOMIC DNA]</scope>
    <source>
        <strain evidence="14">JW14</strain>
    </source>
</reference>
<keyword evidence="10" id="KW-0175">Coiled coil</keyword>
<dbReference type="EMBL" id="JABWCS010000220">
    <property type="protein sequence ID" value="NUU63760.1"/>
    <property type="molecule type" value="Genomic_DNA"/>
</dbReference>
<proteinExistence type="inferred from homology"/>
<keyword evidence="6 11" id="KW-0472">Membrane</keyword>
<evidence type="ECO:0000313" key="15">
    <source>
        <dbReference type="Proteomes" id="UP000564806"/>
    </source>
</evidence>
<dbReference type="GO" id="GO:0006935">
    <property type="term" value="P:chemotaxis"/>
    <property type="evidence" value="ECO:0007669"/>
    <property type="project" value="UniProtKB-KW"/>
</dbReference>
<evidence type="ECO:0000313" key="14">
    <source>
        <dbReference type="EMBL" id="NUU63760.1"/>
    </source>
</evidence>
<feature type="domain" description="HAMP" evidence="13">
    <location>
        <begin position="274"/>
        <end position="326"/>
    </location>
</feature>
<keyword evidence="7 9" id="KW-0807">Transducer</keyword>
<dbReference type="CDD" id="cd12912">
    <property type="entry name" value="PDC2_MCP_like"/>
    <property type="match status" value="1"/>
</dbReference>